<dbReference type="Proteomes" id="UP000528457">
    <property type="component" value="Unassembled WGS sequence"/>
</dbReference>
<keyword evidence="1" id="KW-0812">Transmembrane</keyword>
<feature type="transmembrane region" description="Helical" evidence="1">
    <location>
        <begin position="63"/>
        <end position="83"/>
    </location>
</feature>
<dbReference type="AlphaFoldDB" id="A0A7X0MTV5"/>
<dbReference type="RefSeq" id="WP_166852714.1">
    <property type="nucleotide sequence ID" value="NZ_JAAONY010000001.1"/>
</dbReference>
<reference evidence="3 4" key="1">
    <citation type="submission" date="2020-08" db="EMBL/GenBank/DDBJ databases">
        <title>Genomic Encyclopedia of Type Strains, Phase IV (KMG-IV): sequencing the most valuable type-strain genomes for metagenomic binning, comparative biology and taxonomic classification.</title>
        <authorList>
            <person name="Goeker M."/>
        </authorList>
    </citation>
    <scope>NUCLEOTIDE SEQUENCE [LARGE SCALE GENOMIC DNA]</scope>
    <source>
        <strain evidence="3 4">DSM 22368</strain>
    </source>
</reference>
<name>A0A7X0MTV5_9GAMM</name>
<protein>
    <recommendedName>
        <fullName evidence="5">Midcut-by-XrtH protein</fullName>
    </recommendedName>
</protein>
<feature type="transmembrane region" description="Helical" evidence="1">
    <location>
        <begin position="30"/>
        <end position="51"/>
    </location>
</feature>
<keyword evidence="2" id="KW-0732">Signal</keyword>
<evidence type="ECO:0000256" key="1">
    <source>
        <dbReference type="SAM" id="Phobius"/>
    </source>
</evidence>
<evidence type="ECO:0000313" key="3">
    <source>
        <dbReference type="EMBL" id="MBB6519946.1"/>
    </source>
</evidence>
<sequence>MKLRNLSLLVLLLGSNFAHAQIVIGAPVQEVPVLGAPLLVLLGGVLAYVAYKFKSLGRGKLHTGLMTFGALTLIATGSGISLIEKGVASGTLVGITATGDTSYTINASDINTFQNNTGITLEVKSIQLPGTCTNADLAVPPANTVKCAVNLSIQATHSCYIRCN</sequence>
<gene>
    <name evidence="3" type="ORF">HNR48_000224</name>
</gene>
<dbReference type="EMBL" id="JACHHT010000001">
    <property type="protein sequence ID" value="MBB6519946.1"/>
    <property type="molecule type" value="Genomic_DNA"/>
</dbReference>
<organism evidence="3 4">
    <name type="scientific">Pseudoteredinibacter isoporae</name>
    <dbReference type="NCBI Taxonomy" id="570281"/>
    <lineage>
        <taxon>Bacteria</taxon>
        <taxon>Pseudomonadati</taxon>
        <taxon>Pseudomonadota</taxon>
        <taxon>Gammaproteobacteria</taxon>
        <taxon>Cellvibrionales</taxon>
        <taxon>Cellvibrionaceae</taxon>
        <taxon>Pseudoteredinibacter</taxon>
    </lineage>
</organism>
<evidence type="ECO:0000313" key="4">
    <source>
        <dbReference type="Proteomes" id="UP000528457"/>
    </source>
</evidence>
<keyword evidence="1" id="KW-1133">Transmembrane helix</keyword>
<feature type="chain" id="PRO_5030631300" description="Midcut-by-XrtH protein" evidence="2">
    <location>
        <begin position="21"/>
        <end position="164"/>
    </location>
</feature>
<accession>A0A7X0MTV5</accession>
<comment type="caution">
    <text evidence="3">The sequence shown here is derived from an EMBL/GenBank/DDBJ whole genome shotgun (WGS) entry which is preliminary data.</text>
</comment>
<proteinExistence type="predicted"/>
<keyword evidence="1" id="KW-0472">Membrane</keyword>
<keyword evidence="4" id="KW-1185">Reference proteome</keyword>
<evidence type="ECO:0000256" key="2">
    <source>
        <dbReference type="SAM" id="SignalP"/>
    </source>
</evidence>
<dbReference type="NCBIfam" id="NF033207">
    <property type="entry name" value="midcut_by_XrtH"/>
    <property type="match status" value="1"/>
</dbReference>
<evidence type="ECO:0008006" key="5">
    <source>
        <dbReference type="Google" id="ProtNLM"/>
    </source>
</evidence>
<feature type="signal peptide" evidence="2">
    <location>
        <begin position="1"/>
        <end position="20"/>
    </location>
</feature>
<dbReference type="InParanoid" id="A0A7X0MTV5"/>